<feature type="compositionally biased region" description="Basic and acidic residues" evidence="1">
    <location>
        <begin position="174"/>
        <end position="194"/>
    </location>
</feature>
<dbReference type="SUPFAM" id="SSF57756">
    <property type="entry name" value="Retrovirus zinc finger-like domains"/>
    <property type="match status" value="1"/>
</dbReference>
<feature type="region of interest" description="Disordered" evidence="1">
    <location>
        <begin position="535"/>
        <end position="557"/>
    </location>
</feature>
<feature type="compositionally biased region" description="Basic and acidic residues" evidence="1">
    <location>
        <begin position="229"/>
        <end position="245"/>
    </location>
</feature>
<feature type="compositionally biased region" description="Basic and acidic residues" evidence="1">
    <location>
        <begin position="151"/>
        <end position="167"/>
    </location>
</feature>
<evidence type="ECO:0000313" key="2">
    <source>
        <dbReference type="EMBL" id="TDZ21568.1"/>
    </source>
</evidence>
<sequence>MARRKRSNRRKFADYAHDRADSRSSRATQDRYFSRPLSPHRGRDPYRSDTVRGSDADSRYYQTRLGEPSIDYDVQRDYDRHGYGSNYNNMSRDTRRVDDAQRDLSPNDANMRPRLRLVHVSSAGLPIYEDEATGEVVLPRGTGSHAPCSSRPDERLGYESPRRDRYMEQQAFPRDIDDGGREHFTDPWDADRRQGRYGRSRPSLSPDRSPRRREDGFRTRGYSPRRRSRSPDRSHKSRDYRERTPVGRHSAQSPRRDGRSSSRQPQDTVHDRYSTRDGQQSRRSVSPRRGSRTQSDSRSSDFMPQDRSTHVRQHISIPHNDRQNATDSGSRQQDKLKMTGGVKLPLGMVNTRIFSDNRFAGVTCCNCGQLGHSLGDCAFPDASGSIFGCPVCNSRNHSFDDCPVQLSGGQKVLLMLTRRGNKPAIKSRVSWYQRYEWAISNGHMRLLKGPLPWTKKFTLALMDQPGDMQPWIRHEYGLNDNGRLPKDPKTEGKTPADILDMKEKLYDEVHPPMARDHTQRQTIAGPMDIFKPLTESLFESQSANTLPANTNEGRDKK</sequence>
<dbReference type="GO" id="GO:0008270">
    <property type="term" value="F:zinc ion binding"/>
    <property type="evidence" value="ECO:0007669"/>
    <property type="project" value="InterPro"/>
</dbReference>
<reference evidence="3" key="2">
    <citation type="journal article" date="2019" name="Mol. Plant Microbe Interact.">
        <title>Genome sequence resources for four phytopathogenic fungi from the Colletotrichum orbiculare species complex.</title>
        <authorList>
            <person name="Gan P."/>
            <person name="Tsushima A."/>
            <person name="Narusaka M."/>
            <person name="Narusaka Y."/>
            <person name="Takano Y."/>
            <person name="Kubo Y."/>
            <person name="Shirasu K."/>
        </authorList>
    </citation>
    <scope>GENOME REANNOTATION</scope>
    <source>
        <strain evidence="3">104-T / ATCC 96160 / CBS 514.97 / LARS 414 / MAFF 240422</strain>
    </source>
</reference>
<dbReference type="Gene3D" id="4.10.60.10">
    <property type="entry name" value="Zinc finger, CCHC-type"/>
    <property type="match status" value="1"/>
</dbReference>
<accession>A0A484FU99</accession>
<evidence type="ECO:0000256" key="1">
    <source>
        <dbReference type="SAM" id="MobiDB-lite"/>
    </source>
</evidence>
<protein>
    <recommendedName>
        <fullName evidence="4">CCHC-type domain-containing protein</fullName>
    </recommendedName>
</protein>
<feature type="compositionally biased region" description="Basic and acidic residues" evidence="1">
    <location>
        <begin position="11"/>
        <end position="33"/>
    </location>
</feature>
<gene>
    <name evidence="2" type="ORF">Cob_v005586</name>
</gene>
<keyword evidence="3" id="KW-1185">Reference proteome</keyword>
<feature type="compositionally biased region" description="Basic and acidic residues" evidence="1">
    <location>
        <begin position="41"/>
        <end position="58"/>
    </location>
</feature>
<dbReference type="Proteomes" id="UP000014480">
    <property type="component" value="Unassembled WGS sequence"/>
</dbReference>
<evidence type="ECO:0000313" key="3">
    <source>
        <dbReference type="Proteomes" id="UP000014480"/>
    </source>
</evidence>
<comment type="caution">
    <text evidence="2">The sequence shown here is derived from an EMBL/GenBank/DDBJ whole genome shotgun (WGS) entry which is preliminary data.</text>
</comment>
<feature type="region of interest" description="Disordered" evidence="1">
    <location>
        <begin position="1"/>
        <end position="68"/>
    </location>
</feature>
<feature type="compositionally biased region" description="Basic residues" evidence="1">
    <location>
        <begin position="1"/>
        <end position="10"/>
    </location>
</feature>
<dbReference type="OrthoDB" id="4777753at2759"/>
<dbReference type="GO" id="GO:0003676">
    <property type="term" value="F:nucleic acid binding"/>
    <property type="evidence" value="ECO:0007669"/>
    <property type="project" value="InterPro"/>
</dbReference>
<proteinExistence type="predicted"/>
<feature type="compositionally biased region" description="Basic and acidic residues" evidence="1">
    <location>
        <begin position="208"/>
        <end position="218"/>
    </location>
</feature>
<dbReference type="EMBL" id="AMCV02000014">
    <property type="protein sequence ID" value="TDZ21568.1"/>
    <property type="molecule type" value="Genomic_DNA"/>
</dbReference>
<dbReference type="InterPro" id="IPR036875">
    <property type="entry name" value="Znf_CCHC_sf"/>
</dbReference>
<feature type="compositionally biased region" description="Polar residues" evidence="1">
    <location>
        <begin position="293"/>
        <end position="302"/>
    </location>
</feature>
<organism evidence="2 3">
    <name type="scientific">Colletotrichum orbiculare (strain 104-T / ATCC 96160 / CBS 514.97 / LARS 414 / MAFF 240422)</name>
    <name type="common">Cucumber anthracnose fungus</name>
    <name type="synonym">Colletotrichum lagenarium</name>
    <dbReference type="NCBI Taxonomy" id="1213857"/>
    <lineage>
        <taxon>Eukaryota</taxon>
        <taxon>Fungi</taxon>
        <taxon>Dikarya</taxon>
        <taxon>Ascomycota</taxon>
        <taxon>Pezizomycotina</taxon>
        <taxon>Sordariomycetes</taxon>
        <taxon>Hypocreomycetidae</taxon>
        <taxon>Glomerellales</taxon>
        <taxon>Glomerellaceae</taxon>
        <taxon>Colletotrichum</taxon>
        <taxon>Colletotrichum orbiculare species complex</taxon>
    </lineage>
</organism>
<feature type="region of interest" description="Disordered" evidence="1">
    <location>
        <begin position="136"/>
        <end position="337"/>
    </location>
</feature>
<dbReference type="AlphaFoldDB" id="A0A484FU99"/>
<evidence type="ECO:0008006" key="4">
    <source>
        <dbReference type="Google" id="ProtNLM"/>
    </source>
</evidence>
<reference evidence="3" key="1">
    <citation type="journal article" date="2013" name="New Phytol.">
        <title>Comparative genomic and transcriptomic analyses reveal the hemibiotrophic stage shift of Colletotrichum fungi.</title>
        <authorList>
            <person name="Gan P."/>
            <person name="Ikeda K."/>
            <person name="Irieda H."/>
            <person name="Narusaka M."/>
            <person name="O'Connell R.J."/>
            <person name="Narusaka Y."/>
            <person name="Takano Y."/>
            <person name="Kubo Y."/>
            <person name="Shirasu K."/>
        </authorList>
    </citation>
    <scope>NUCLEOTIDE SEQUENCE [LARGE SCALE GENOMIC DNA]</scope>
    <source>
        <strain evidence="3">104-T / ATCC 96160 / CBS 514.97 / LARS 414 / MAFF 240422</strain>
    </source>
</reference>
<name>A0A484FU99_COLOR</name>
<dbReference type="STRING" id="1213857.A0A484FU99"/>
<feature type="compositionally biased region" description="Polar residues" evidence="1">
    <location>
        <begin position="537"/>
        <end position="551"/>
    </location>
</feature>